<evidence type="ECO:0000313" key="7">
    <source>
        <dbReference type="EMBL" id="KKC99351.1"/>
    </source>
</evidence>
<dbReference type="PANTHER" id="PTHR30086:SF20">
    <property type="entry name" value="ARGININE EXPORTER PROTEIN ARGO-RELATED"/>
    <property type="match status" value="1"/>
</dbReference>
<comment type="subcellular location">
    <subcellularLocation>
        <location evidence="1">Cell membrane</location>
        <topology evidence="1">Multi-pass membrane protein</topology>
    </subcellularLocation>
</comment>
<evidence type="ECO:0000256" key="6">
    <source>
        <dbReference type="SAM" id="Phobius"/>
    </source>
</evidence>
<dbReference type="EMBL" id="JWYV01000011">
    <property type="protein sequence ID" value="KKC99351.1"/>
    <property type="molecule type" value="Genomic_DNA"/>
</dbReference>
<keyword evidence="5 6" id="KW-0472">Membrane</keyword>
<sequence>MLGIENLWLFVVSGLLLNMIPGPDSLLIAGRAATQGFKAGSAAALGIGTGTMIHIVAAALGLSAVLASSATAFTVIKILGGAYLIYMAISMLRSSSADGNTELMRKPKASLKRIYYQGFITNLFNPKIAVFFLAFMPQFISASSENKALAFIVLGLIFNVNGMLWCHLIAWMSASLSHRLSVGIATKKWLSRLTASLFGMFGIRLLLTSQS</sequence>
<keyword evidence="4 6" id="KW-1133">Transmembrane helix</keyword>
<name>A0A0F5VC21_9GAMM</name>
<dbReference type="PATRIC" id="fig|265726.11.peg.888"/>
<keyword evidence="8" id="KW-1185">Reference proteome</keyword>
<evidence type="ECO:0000256" key="1">
    <source>
        <dbReference type="ARBA" id="ARBA00004651"/>
    </source>
</evidence>
<organism evidence="7 8">
    <name type="scientific">Photobacterium halotolerans</name>
    <dbReference type="NCBI Taxonomy" id="265726"/>
    <lineage>
        <taxon>Bacteria</taxon>
        <taxon>Pseudomonadati</taxon>
        <taxon>Pseudomonadota</taxon>
        <taxon>Gammaproteobacteria</taxon>
        <taxon>Vibrionales</taxon>
        <taxon>Vibrionaceae</taxon>
        <taxon>Photobacterium</taxon>
    </lineage>
</organism>
<feature type="transmembrane region" description="Helical" evidence="6">
    <location>
        <begin position="42"/>
        <end position="66"/>
    </location>
</feature>
<dbReference type="InterPro" id="IPR001123">
    <property type="entry name" value="LeuE-type"/>
</dbReference>
<dbReference type="OrthoDB" id="9804822at2"/>
<reference evidence="7 8" key="1">
    <citation type="submission" date="2014-12" db="EMBL/GenBank/DDBJ databases">
        <title>Mercury Reductase activity and rhizosphere competence traits in the genome of root associated Photobacterium halotolerans MELD1.</title>
        <authorList>
            <person name="Mathew D.C."/>
            <person name="Huang C.-C."/>
        </authorList>
    </citation>
    <scope>NUCLEOTIDE SEQUENCE [LARGE SCALE GENOMIC DNA]</scope>
    <source>
        <strain evidence="7 8">MELD1</strain>
    </source>
</reference>
<evidence type="ECO:0000256" key="4">
    <source>
        <dbReference type="ARBA" id="ARBA00022989"/>
    </source>
</evidence>
<dbReference type="Pfam" id="PF01810">
    <property type="entry name" value="LysE"/>
    <property type="match status" value="1"/>
</dbReference>
<dbReference type="RefSeq" id="WP_046221128.1">
    <property type="nucleotide sequence ID" value="NZ_JWYV01000011.1"/>
</dbReference>
<dbReference type="PIRSF" id="PIRSF006324">
    <property type="entry name" value="LeuE"/>
    <property type="match status" value="1"/>
</dbReference>
<dbReference type="GO" id="GO:0015171">
    <property type="term" value="F:amino acid transmembrane transporter activity"/>
    <property type="evidence" value="ECO:0007669"/>
    <property type="project" value="TreeGrafter"/>
</dbReference>
<dbReference type="AlphaFoldDB" id="A0A0F5VC21"/>
<feature type="transmembrane region" description="Helical" evidence="6">
    <location>
        <begin position="189"/>
        <end position="207"/>
    </location>
</feature>
<dbReference type="Proteomes" id="UP000033633">
    <property type="component" value="Unassembled WGS sequence"/>
</dbReference>
<feature type="transmembrane region" description="Helical" evidence="6">
    <location>
        <begin position="6"/>
        <end position="30"/>
    </location>
</feature>
<dbReference type="PANTHER" id="PTHR30086">
    <property type="entry name" value="ARGININE EXPORTER PROTEIN ARGO"/>
    <property type="match status" value="1"/>
</dbReference>
<dbReference type="GO" id="GO:0005886">
    <property type="term" value="C:plasma membrane"/>
    <property type="evidence" value="ECO:0007669"/>
    <property type="project" value="UniProtKB-SubCell"/>
</dbReference>
<feature type="transmembrane region" description="Helical" evidence="6">
    <location>
        <begin position="148"/>
        <end position="168"/>
    </location>
</feature>
<accession>A0A0F5VC21</accession>
<gene>
    <name evidence="7" type="ORF">KY46_13305</name>
</gene>
<keyword evidence="3 6" id="KW-0812">Transmembrane</keyword>
<keyword evidence="2" id="KW-1003">Cell membrane</keyword>
<evidence type="ECO:0000313" key="8">
    <source>
        <dbReference type="Proteomes" id="UP000033633"/>
    </source>
</evidence>
<feature type="transmembrane region" description="Helical" evidence="6">
    <location>
        <begin position="114"/>
        <end position="136"/>
    </location>
</feature>
<evidence type="ECO:0000256" key="2">
    <source>
        <dbReference type="ARBA" id="ARBA00022475"/>
    </source>
</evidence>
<comment type="caution">
    <text evidence="7">The sequence shown here is derived from an EMBL/GenBank/DDBJ whole genome shotgun (WGS) entry which is preliminary data.</text>
</comment>
<evidence type="ECO:0000256" key="5">
    <source>
        <dbReference type="ARBA" id="ARBA00023136"/>
    </source>
</evidence>
<feature type="transmembrane region" description="Helical" evidence="6">
    <location>
        <begin position="72"/>
        <end position="93"/>
    </location>
</feature>
<proteinExistence type="predicted"/>
<evidence type="ECO:0000256" key="3">
    <source>
        <dbReference type="ARBA" id="ARBA00022692"/>
    </source>
</evidence>
<protein>
    <submittedName>
        <fullName evidence="7">Lysine transporter LysE</fullName>
    </submittedName>
</protein>